<evidence type="ECO:0000256" key="6">
    <source>
        <dbReference type="ARBA" id="ARBA00022833"/>
    </source>
</evidence>
<dbReference type="Pfam" id="PF01457">
    <property type="entry name" value="Peptidase_M8"/>
    <property type="match status" value="1"/>
</dbReference>
<keyword evidence="6" id="KW-0862">Zinc</keyword>
<keyword evidence="4" id="KW-0479">Metal-binding</keyword>
<gene>
    <name evidence="8" type="ORF">M9Y10_038291</name>
</gene>
<comment type="caution">
    <text evidence="8">The sequence shown here is derived from an EMBL/GenBank/DDBJ whole genome shotgun (WGS) entry which is preliminary data.</text>
</comment>
<dbReference type="SUPFAM" id="SSF55486">
    <property type="entry name" value="Metalloproteases ('zincins'), catalytic domain"/>
    <property type="match status" value="1"/>
</dbReference>
<evidence type="ECO:0000256" key="3">
    <source>
        <dbReference type="ARBA" id="ARBA00022670"/>
    </source>
</evidence>
<evidence type="ECO:0000256" key="7">
    <source>
        <dbReference type="ARBA" id="ARBA00023049"/>
    </source>
</evidence>
<protein>
    <submittedName>
        <fullName evidence="8">Uncharacterized protein</fullName>
    </submittedName>
</protein>
<keyword evidence="3" id="KW-0645">Protease</keyword>
<keyword evidence="5" id="KW-0378">Hydrolase</keyword>
<comment type="similarity">
    <text evidence="2">Belongs to the peptidase M8 family.</text>
</comment>
<accession>A0ABR2K8V4</accession>
<comment type="cofactor">
    <cofactor evidence="1">
        <name>Zn(2+)</name>
        <dbReference type="ChEBI" id="CHEBI:29105"/>
    </cofactor>
</comment>
<dbReference type="Proteomes" id="UP001470230">
    <property type="component" value="Unassembled WGS sequence"/>
</dbReference>
<dbReference type="Gene3D" id="3.10.170.20">
    <property type="match status" value="1"/>
</dbReference>
<evidence type="ECO:0000256" key="4">
    <source>
        <dbReference type="ARBA" id="ARBA00022723"/>
    </source>
</evidence>
<evidence type="ECO:0000313" key="9">
    <source>
        <dbReference type="Proteomes" id="UP001470230"/>
    </source>
</evidence>
<dbReference type="EMBL" id="JAPFFF010000006">
    <property type="protein sequence ID" value="KAK8887253.1"/>
    <property type="molecule type" value="Genomic_DNA"/>
</dbReference>
<evidence type="ECO:0000256" key="2">
    <source>
        <dbReference type="ARBA" id="ARBA00005860"/>
    </source>
</evidence>
<dbReference type="PANTHER" id="PTHR10942">
    <property type="entry name" value="LEISHMANOLYSIN-LIKE PEPTIDASE"/>
    <property type="match status" value="1"/>
</dbReference>
<keyword evidence="9" id="KW-1185">Reference proteome</keyword>
<dbReference type="PANTHER" id="PTHR10942:SF0">
    <property type="entry name" value="LEISHMANOLYSIN-LIKE PEPTIDASE"/>
    <property type="match status" value="1"/>
</dbReference>
<evidence type="ECO:0000256" key="5">
    <source>
        <dbReference type="ARBA" id="ARBA00022801"/>
    </source>
</evidence>
<evidence type="ECO:0000256" key="1">
    <source>
        <dbReference type="ARBA" id="ARBA00001947"/>
    </source>
</evidence>
<name>A0ABR2K8V4_9EUKA</name>
<keyword evidence="7" id="KW-0482">Metalloprotease</keyword>
<evidence type="ECO:0000313" key="8">
    <source>
        <dbReference type="EMBL" id="KAK8887253.1"/>
    </source>
</evidence>
<proteinExistence type="inferred from homology"/>
<reference evidence="8 9" key="1">
    <citation type="submission" date="2024-04" db="EMBL/GenBank/DDBJ databases">
        <title>Tritrichomonas musculus Genome.</title>
        <authorList>
            <person name="Alves-Ferreira E."/>
            <person name="Grigg M."/>
            <person name="Lorenzi H."/>
            <person name="Galac M."/>
        </authorList>
    </citation>
    <scope>NUCLEOTIDE SEQUENCE [LARGE SCALE GENOMIC DNA]</scope>
    <source>
        <strain evidence="8 9">EAF2021</strain>
    </source>
</reference>
<organism evidence="8 9">
    <name type="scientific">Tritrichomonas musculus</name>
    <dbReference type="NCBI Taxonomy" id="1915356"/>
    <lineage>
        <taxon>Eukaryota</taxon>
        <taxon>Metamonada</taxon>
        <taxon>Parabasalia</taxon>
        <taxon>Tritrichomonadida</taxon>
        <taxon>Tritrichomonadidae</taxon>
        <taxon>Tritrichomonas</taxon>
    </lineage>
</organism>
<dbReference type="InterPro" id="IPR001577">
    <property type="entry name" value="Peptidase_M8"/>
</dbReference>
<sequence length="693" mass="79123">MLSIFFLIFLSASGFRNRNNKHVFTCNHDREIQSQLRNSPPHKLIDSSKFITEDVDKSELEKEVRNRQPIRVRMDLRAIDDPRIDKFSCKNVGDQEKPEEYACRQEDILDDKKKEVIKVTIQNAEKYITQLVNVTRATEPLDPGGVLSTVGWDDQKPDFSNIDLFIFVLERAYGETSDTLASASPLRSVSSSSSNLLDRGRPYIGQIRINAAKLPSKPQNYNDGDRQFFVTCMHELMHILAFSSGLFGSWVNRSSGSIYNQNISNFKFNNNYGVEQSFIATPKLTEWVHDRFQVVNPELLRFGLELEDGGGKGTAGSHPNSRLYFTDIMQGKTYGPGYFSPIFFHSLYDSGWYEPNYDMMEQLIYLDPRYVDEPISQYVLTEPPRDSFPKEIFCSNNRQAYCYYDYSYKAICDSYSLKEIVDLGYIKKQIANASNFQTWYGGPGNKFSDEENFDYMPVLFPSGDSNCRNENAPSESKQVADMAKRMEETYSTSSVCLLTTIWKQSLTQFSIQKNSGCYKARCGEDGKLRVTLPKTKEQVCFRENQRIYKKGSTKYALCPKVGAACANFPNKSTMVSIESALPDRGPSNGENYILLQGINLLKHPILSVTFGILSDKTGRYVTDKDYTKIISIKSDNFIEYTNDRILIKMPKNPQVGKKQIGVSVDLIFETGDTIDVNFVEDIYTFLKRDYNNP</sequence>
<dbReference type="Gene3D" id="3.90.132.10">
    <property type="entry name" value="Leishmanolysin , domain 2"/>
    <property type="match status" value="1"/>
</dbReference>